<keyword evidence="2" id="KW-1185">Reference proteome</keyword>
<protein>
    <submittedName>
        <fullName evidence="1">Uncharacterized protein</fullName>
    </submittedName>
</protein>
<dbReference type="AlphaFoldDB" id="A0A0V1GAM9"/>
<reference evidence="1 2" key="1">
    <citation type="submission" date="2015-01" db="EMBL/GenBank/DDBJ databases">
        <title>Evolution of Trichinella species and genotypes.</title>
        <authorList>
            <person name="Korhonen P.K."/>
            <person name="Edoardo P."/>
            <person name="Giuseppe L.R."/>
            <person name="Gasser R.B."/>
        </authorList>
    </citation>
    <scope>NUCLEOTIDE SEQUENCE [LARGE SCALE GENOMIC DNA]</scope>
    <source>
        <strain evidence="1">ISS1029</strain>
    </source>
</reference>
<evidence type="ECO:0000313" key="1">
    <source>
        <dbReference type="EMBL" id="KRY95231.1"/>
    </source>
</evidence>
<evidence type="ECO:0000313" key="2">
    <source>
        <dbReference type="Proteomes" id="UP000055024"/>
    </source>
</evidence>
<name>A0A0V1GAM9_9BILA</name>
<sequence>MNTDLNDEKRIHPYLQKSKQQLLLQIKAFIITVIDENIPSVDNS</sequence>
<dbReference type="EMBL" id="JYDP01004020">
    <property type="protein sequence ID" value="KRY95231.1"/>
    <property type="molecule type" value="Genomic_DNA"/>
</dbReference>
<comment type="caution">
    <text evidence="1">The sequence shown here is derived from an EMBL/GenBank/DDBJ whole genome shotgun (WGS) entry which is preliminary data.</text>
</comment>
<gene>
    <name evidence="1" type="ORF">T11_17017</name>
</gene>
<proteinExistence type="predicted"/>
<organism evidence="1 2">
    <name type="scientific">Trichinella zimbabwensis</name>
    <dbReference type="NCBI Taxonomy" id="268475"/>
    <lineage>
        <taxon>Eukaryota</taxon>
        <taxon>Metazoa</taxon>
        <taxon>Ecdysozoa</taxon>
        <taxon>Nematoda</taxon>
        <taxon>Enoplea</taxon>
        <taxon>Dorylaimia</taxon>
        <taxon>Trichinellida</taxon>
        <taxon>Trichinellidae</taxon>
        <taxon>Trichinella</taxon>
    </lineage>
</organism>
<accession>A0A0V1GAM9</accession>
<dbReference type="Proteomes" id="UP000055024">
    <property type="component" value="Unassembled WGS sequence"/>
</dbReference>